<comment type="similarity">
    <text evidence="2">Belongs to the membrane fusion protein (MFP) (TC 8.A.1) family.</text>
</comment>
<dbReference type="Pfam" id="PF25973">
    <property type="entry name" value="BSH_CzcB"/>
    <property type="match status" value="1"/>
</dbReference>
<dbReference type="SUPFAM" id="SSF111369">
    <property type="entry name" value="HlyD-like secretion proteins"/>
    <property type="match status" value="2"/>
</dbReference>
<dbReference type="EMBL" id="CP130144">
    <property type="protein sequence ID" value="WNZ44310.1"/>
    <property type="molecule type" value="Genomic_DNA"/>
</dbReference>
<protein>
    <submittedName>
        <fullName evidence="9">Efflux RND transporter periplasmic adaptor subunit</fullName>
    </submittedName>
</protein>
<dbReference type="InterPro" id="IPR058792">
    <property type="entry name" value="Beta-barrel_RND_2"/>
</dbReference>
<dbReference type="NCBIfam" id="TIGR01730">
    <property type="entry name" value="RND_mfp"/>
    <property type="match status" value="1"/>
</dbReference>
<gene>
    <name evidence="9" type="ORF">Q2T42_21115</name>
</gene>
<dbReference type="PANTHER" id="PTHR32347:SF14">
    <property type="entry name" value="EFFLUX SYSTEM COMPONENT YKNX-RELATED"/>
    <property type="match status" value="1"/>
</dbReference>
<dbReference type="Pfam" id="PF25967">
    <property type="entry name" value="RND-MFP_C"/>
    <property type="match status" value="1"/>
</dbReference>
<evidence type="ECO:0000256" key="5">
    <source>
        <dbReference type="SAM" id="MobiDB-lite"/>
    </source>
</evidence>
<evidence type="ECO:0000259" key="8">
    <source>
        <dbReference type="Pfam" id="PF25973"/>
    </source>
</evidence>
<dbReference type="InterPro" id="IPR058627">
    <property type="entry name" value="MdtA-like_C"/>
</dbReference>
<dbReference type="GO" id="GO:0022857">
    <property type="term" value="F:transmembrane transporter activity"/>
    <property type="evidence" value="ECO:0007669"/>
    <property type="project" value="InterPro"/>
</dbReference>
<reference evidence="9" key="1">
    <citation type="journal article" date="2023" name="Plants (Basel)">
        <title>Genomic Analysis of Leptolyngbya boryana CZ1 Reveals Efficient Carbon Fixation Modules.</title>
        <authorList>
            <person name="Bai X."/>
            <person name="Wang H."/>
            <person name="Cheng W."/>
            <person name="Wang J."/>
            <person name="Ma M."/>
            <person name="Hu H."/>
            <person name="Song Z."/>
            <person name="Ma H."/>
            <person name="Fan Y."/>
            <person name="Du C."/>
            <person name="Xu J."/>
        </authorList>
    </citation>
    <scope>NUCLEOTIDE SEQUENCE</scope>
    <source>
        <strain evidence="9">CZ1</strain>
    </source>
</reference>
<feature type="domain" description="Multidrug resistance protein MdtA-like C-terminal permuted SH3" evidence="7">
    <location>
        <begin position="390"/>
        <end position="442"/>
    </location>
</feature>
<evidence type="ECO:0000256" key="2">
    <source>
        <dbReference type="ARBA" id="ARBA00009477"/>
    </source>
</evidence>
<feature type="compositionally biased region" description="Low complexity" evidence="5">
    <location>
        <begin position="214"/>
        <end position="229"/>
    </location>
</feature>
<feature type="domain" description="CusB-like beta-barrel" evidence="6">
    <location>
        <begin position="308"/>
        <end position="382"/>
    </location>
</feature>
<feature type="coiled-coil region" evidence="4">
    <location>
        <begin position="104"/>
        <end position="131"/>
    </location>
</feature>
<dbReference type="Pfam" id="PF25954">
    <property type="entry name" value="Beta-barrel_RND_2"/>
    <property type="match status" value="1"/>
</dbReference>
<evidence type="ECO:0000256" key="3">
    <source>
        <dbReference type="ARBA" id="ARBA00023054"/>
    </source>
</evidence>
<dbReference type="GO" id="GO:0030313">
    <property type="term" value="C:cell envelope"/>
    <property type="evidence" value="ECO:0007669"/>
    <property type="project" value="UniProtKB-SubCell"/>
</dbReference>
<dbReference type="InterPro" id="IPR050465">
    <property type="entry name" value="UPF0194_transport"/>
</dbReference>
<proteinExistence type="inferred from homology"/>
<name>A0AA96WR21_LEPBY</name>
<dbReference type="GO" id="GO:0016020">
    <property type="term" value="C:membrane"/>
    <property type="evidence" value="ECO:0007669"/>
    <property type="project" value="InterPro"/>
</dbReference>
<dbReference type="Gene3D" id="2.40.420.20">
    <property type="match status" value="1"/>
</dbReference>
<dbReference type="InterPro" id="IPR058647">
    <property type="entry name" value="BSH_CzcB-like"/>
</dbReference>
<sequence>MQVPFFGKVGKSQPSRWVLALLAAGAIAIPSGVFLASRQSSPRQETATISVESKTVTARISASGEIIPVRTVNLSPKTAGKIVQLLVDQGDQVTQGQVVARMESQDIEAERNQAQARVAEAEAKLDQLRAGTRVEELRQGESEVARAEGEVQRVRGLVADANSALDFARTQTRRQRDLASQGAISANSLDEFVRREQNASQTLSQARAQLSQAEAQLSQANQQLEQRQNGARPEEIRQSEAQLASAIAQLQQVQNRLEDTFIRAPFSGVITQRYATVGAFVTPTTQATAGADGSASTSIFALASGLEVRAKVPEVDIAQIKSGQEVDIRVDAYPQETFKGRVRLIAPEAVTERDVTSFSVRIDILTGRDKLRSKMNTDVSFLGDSIPETLVVPTAALSTQKGKTGVWVPGENNKPRFQTVTTGLSFDNETQILEGIKAGDRIYVQPPAGQKIENSNQ</sequence>
<evidence type="ECO:0000256" key="4">
    <source>
        <dbReference type="SAM" id="Coils"/>
    </source>
</evidence>
<dbReference type="PRINTS" id="PR01490">
    <property type="entry name" value="RTXTOXIND"/>
</dbReference>
<feature type="domain" description="CzcB-like barrel-sandwich hybrid" evidence="8">
    <location>
        <begin position="70"/>
        <end position="287"/>
    </location>
</feature>
<organism evidence="9">
    <name type="scientific">Leptolyngbya boryana CZ1</name>
    <dbReference type="NCBI Taxonomy" id="3060204"/>
    <lineage>
        <taxon>Bacteria</taxon>
        <taxon>Bacillati</taxon>
        <taxon>Cyanobacteriota</taxon>
        <taxon>Cyanophyceae</taxon>
        <taxon>Leptolyngbyales</taxon>
        <taxon>Leptolyngbyaceae</taxon>
        <taxon>Leptolyngbya group</taxon>
        <taxon>Leptolyngbya</taxon>
    </lineage>
</organism>
<evidence type="ECO:0000256" key="1">
    <source>
        <dbReference type="ARBA" id="ARBA00004196"/>
    </source>
</evidence>
<dbReference type="AlphaFoldDB" id="A0AA96WR21"/>
<dbReference type="InterPro" id="IPR006143">
    <property type="entry name" value="RND_pump_MFP"/>
</dbReference>
<evidence type="ECO:0000313" key="9">
    <source>
        <dbReference type="EMBL" id="WNZ44310.1"/>
    </source>
</evidence>
<dbReference type="Gene3D" id="2.40.50.100">
    <property type="match status" value="2"/>
</dbReference>
<dbReference type="Gene3D" id="2.40.30.170">
    <property type="match status" value="1"/>
</dbReference>
<comment type="subcellular location">
    <subcellularLocation>
        <location evidence="1">Cell envelope</location>
    </subcellularLocation>
</comment>
<evidence type="ECO:0000259" key="7">
    <source>
        <dbReference type="Pfam" id="PF25967"/>
    </source>
</evidence>
<accession>A0AA96WR21</accession>
<reference evidence="9" key="2">
    <citation type="submission" date="2023-07" db="EMBL/GenBank/DDBJ databases">
        <authorList>
            <person name="Bai X.-H."/>
            <person name="Wang H.-H."/>
            <person name="Wang J."/>
            <person name="Ma M.-Y."/>
            <person name="Hu H.-H."/>
            <person name="Song Z.-L."/>
            <person name="Ma H.-G."/>
            <person name="Fan Y."/>
            <person name="Du C.-Y."/>
            <person name="Xu J.-C."/>
        </authorList>
    </citation>
    <scope>NUCLEOTIDE SEQUENCE</scope>
    <source>
        <strain evidence="9">CZ1</strain>
    </source>
</reference>
<evidence type="ECO:0000259" key="6">
    <source>
        <dbReference type="Pfam" id="PF25954"/>
    </source>
</evidence>
<dbReference type="RefSeq" id="WP_316426452.1">
    <property type="nucleotide sequence ID" value="NZ_CP130144.1"/>
</dbReference>
<feature type="region of interest" description="Disordered" evidence="5">
    <location>
        <begin position="214"/>
        <end position="238"/>
    </location>
</feature>
<dbReference type="PANTHER" id="PTHR32347">
    <property type="entry name" value="EFFLUX SYSTEM COMPONENT YKNX-RELATED"/>
    <property type="match status" value="1"/>
</dbReference>
<keyword evidence="3 4" id="KW-0175">Coiled coil</keyword>